<reference evidence="1 2" key="1">
    <citation type="journal article" date="2019" name="Front. Microbiol.">
        <title>Genomes of Neutrophilic Sulfur-Oxidizing Chemolithoautotrophs Representing 9 Proteobacterial Species From 8 Genera.</title>
        <authorList>
            <person name="Watanabe T."/>
            <person name="Kojima H."/>
            <person name="Umezawa K."/>
            <person name="Hori C."/>
            <person name="Takasuka T.E."/>
            <person name="Kato Y."/>
            <person name="Fukui M."/>
        </authorList>
    </citation>
    <scope>NUCLEOTIDE SEQUENCE [LARGE SCALE GENOMIC DNA]</scope>
    <source>
        <strain evidence="1 2">TTN</strain>
    </source>
</reference>
<proteinExistence type="predicted"/>
<dbReference type="EMBL" id="BGOW01000002">
    <property type="protein sequence ID" value="GBL44688.1"/>
    <property type="molecule type" value="Genomic_DNA"/>
</dbReference>
<evidence type="ECO:0000313" key="2">
    <source>
        <dbReference type="Proteomes" id="UP000286806"/>
    </source>
</evidence>
<accession>A0A401JAK0</accession>
<gene>
    <name evidence="1" type="ORF">SFMTTN_0489</name>
</gene>
<keyword evidence="2" id="KW-1185">Reference proteome</keyword>
<sequence length="44" mass="4839">MVLEEPGVTPIWAKAWFMAEANRPPFPETLETPLASLSPSLSEP</sequence>
<dbReference type="Proteomes" id="UP000286806">
    <property type="component" value="Unassembled WGS sequence"/>
</dbReference>
<protein>
    <submittedName>
        <fullName evidence="1">Uncharacterized protein</fullName>
    </submittedName>
</protein>
<organism evidence="1 2">
    <name type="scientific">Sulfuriferula multivorans</name>
    <dbReference type="NCBI Taxonomy" id="1559896"/>
    <lineage>
        <taxon>Bacteria</taxon>
        <taxon>Pseudomonadati</taxon>
        <taxon>Pseudomonadota</taxon>
        <taxon>Betaproteobacteria</taxon>
        <taxon>Nitrosomonadales</taxon>
        <taxon>Sulfuricellaceae</taxon>
        <taxon>Sulfuriferula</taxon>
    </lineage>
</organism>
<name>A0A401JAK0_9PROT</name>
<dbReference type="AlphaFoldDB" id="A0A401JAK0"/>
<comment type="caution">
    <text evidence="1">The sequence shown here is derived from an EMBL/GenBank/DDBJ whole genome shotgun (WGS) entry which is preliminary data.</text>
</comment>
<evidence type="ECO:0000313" key="1">
    <source>
        <dbReference type="EMBL" id="GBL44688.1"/>
    </source>
</evidence>